<dbReference type="Pfam" id="PF22518">
    <property type="entry name" value="DUF6997"/>
    <property type="match status" value="1"/>
</dbReference>
<dbReference type="InterPro" id="IPR054265">
    <property type="entry name" value="DUF6996"/>
</dbReference>
<dbReference type="Pfam" id="PF23871">
    <property type="entry name" value="DUF7226"/>
    <property type="match status" value="1"/>
</dbReference>
<reference evidence="4" key="1">
    <citation type="submission" date="2020-05" db="EMBL/GenBank/DDBJ databases">
        <authorList>
            <person name="Chiriac C."/>
            <person name="Salcher M."/>
            <person name="Ghai R."/>
            <person name="Kavagutti S V."/>
        </authorList>
    </citation>
    <scope>NUCLEOTIDE SEQUENCE</scope>
</reference>
<dbReference type="InterPro" id="IPR054266">
    <property type="entry name" value="DUF6997"/>
</dbReference>
<protein>
    <submittedName>
        <fullName evidence="4">Unannotated protein</fullName>
    </submittedName>
</protein>
<evidence type="ECO:0000259" key="3">
    <source>
        <dbReference type="Pfam" id="PF23871"/>
    </source>
</evidence>
<organism evidence="4">
    <name type="scientific">freshwater metagenome</name>
    <dbReference type="NCBI Taxonomy" id="449393"/>
    <lineage>
        <taxon>unclassified sequences</taxon>
        <taxon>metagenomes</taxon>
        <taxon>ecological metagenomes</taxon>
    </lineage>
</organism>
<gene>
    <name evidence="4" type="ORF">UFOPK2370_00335</name>
</gene>
<evidence type="ECO:0000259" key="2">
    <source>
        <dbReference type="Pfam" id="PF22518"/>
    </source>
</evidence>
<sequence length="448" mass="51148">MPERLLDLVWSEMFEVYNFDEAIKRDGFVDVSAKQFHSLNYEPRKNTKIDHKVNQPKIFKDGGYSLLTRGFDTWRIGSFEIFQKLPTWKFPGDEVKDMSWPSYIETINPYEITGEPGALNAAHAAGIVEDFLGQEQVLTVSGRMRTPSFEFVVDDKLTGKSQIQVSGAQIEIDGGFEGRTPFGGNAGSPFTIFEVKNHISPDFVTRQLFYPLATWKQILPEKNIRTVFMTFANEIFDLFEYSFDQNDYSSATLVQHKRYSINLRKPKSSEIAELAQKILREAPKSPPKGIPFPQADDFGKVMDMLTFIAQEPRTNEELAVEYPLTARQTFQYYPDACQYLGLIEDGINEYGQKVRQATKLGKSITKMSYRDSTLKLAELILRIPPILDAYLNLMKTGELPSVESIARDFSKSPHAIKAKDEKPLSQSTIERRSRTIRAWVKWLENVAA</sequence>
<name>A0A6J6N9Q9_9ZZZZ</name>
<feature type="domain" description="DUF6996" evidence="1">
    <location>
        <begin position="7"/>
        <end position="68"/>
    </location>
</feature>
<dbReference type="Pfam" id="PF22515">
    <property type="entry name" value="DUF6996"/>
    <property type="match status" value="1"/>
</dbReference>
<dbReference type="InterPro" id="IPR055650">
    <property type="entry name" value="DUF7226"/>
</dbReference>
<feature type="domain" description="DUF7226" evidence="3">
    <location>
        <begin position="300"/>
        <end position="445"/>
    </location>
</feature>
<dbReference type="EMBL" id="CAEZXK010000005">
    <property type="protein sequence ID" value="CAB4681575.1"/>
    <property type="molecule type" value="Genomic_DNA"/>
</dbReference>
<evidence type="ECO:0000259" key="1">
    <source>
        <dbReference type="Pfam" id="PF22515"/>
    </source>
</evidence>
<evidence type="ECO:0000313" key="4">
    <source>
        <dbReference type="EMBL" id="CAB4681575.1"/>
    </source>
</evidence>
<proteinExistence type="predicted"/>
<accession>A0A6J6N9Q9</accession>
<dbReference type="AlphaFoldDB" id="A0A6J6N9Q9"/>
<feature type="domain" description="DUF6997" evidence="2">
    <location>
        <begin position="78"/>
        <end position="260"/>
    </location>
</feature>